<dbReference type="AlphaFoldDB" id="A0A5C3KDF2"/>
<keyword evidence="1" id="KW-0472">Membrane</keyword>
<evidence type="ECO:0000256" key="1">
    <source>
        <dbReference type="SAM" id="Phobius"/>
    </source>
</evidence>
<keyword evidence="1" id="KW-0812">Transmembrane</keyword>
<accession>A0A5C3KDF2</accession>
<proteinExistence type="predicted"/>
<name>A0A5C3KDF2_COPMA</name>
<reference evidence="2 3" key="1">
    <citation type="journal article" date="2019" name="Nat. Ecol. Evol.">
        <title>Megaphylogeny resolves global patterns of mushroom evolution.</title>
        <authorList>
            <person name="Varga T."/>
            <person name="Krizsan K."/>
            <person name="Foldi C."/>
            <person name="Dima B."/>
            <person name="Sanchez-Garcia M."/>
            <person name="Sanchez-Ramirez S."/>
            <person name="Szollosi G.J."/>
            <person name="Szarkandi J.G."/>
            <person name="Papp V."/>
            <person name="Albert L."/>
            <person name="Andreopoulos W."/>
            <person name="Angelini C."/>
            <person name="Antonin V."/>
            <person name="Barry K.W."/>
            <person name="Bougher N.L."/>
            <person name="Buchanan P."/>
            <person name="Buyck B."/>
            <person name="Bense V."/>
            <person name="Catcheside P."/>
            <person name="Chovatia M."/>
            <person name="Cooper J."/>
            <person name="Damon W."/>
            <person name="Desjardin D."/>
            <person name="Finy P."/>
            <person name="Geml J."/>
            <person name="Haridas S."/>
            <person name="Hughes K."/>
            <person name="Justo A."/>
            <person name="Karasinski D."/>
            <person name="Kautmanova I."/>
            <person name="Kiss B."/>
            <person name="Kocsube S."/>
            <person name="Kotiranta H."/>
            <person name="LaButti K.M."/>
            <person name="Lechner B.E."/>
            <person name="Liimatainen K."/>
            <person name="Lipzen A."/>
            <person name="Lukacs Z."/>
            <person name="Mihaltcheva S."/>
            <person name="Morgado L.N."/>
            <person name="Niskanen T."/>
            <person name="Noordeloos M.E."/>
            <person name="Ohm R.A."/>
            <person name="Ortiz-Santana B."/>
            <person name="Ovrebo C."/>
            <person name="Racz N."/>
            <person name="Riley R."/>
            <person name="Savchenko A."/>
            <person name="Shiryaev A."/>
            <person name="Soop K."/>
            <person name="Spirin V."/>
            <person name="Szebenyi C."/>
            <person name="Tomsovsky M."/>
            <person name="Tulloss R.E."/>
            <person name="Uehling J."/>
            <person name="Grigoriev I.V."/>
            <person name="Vagvolgyi C."/>
            <person name="Papp T."/>
            <person name="Martin F.M."/>
            <person name="Miettinen O."/>
            <person name="Hibbett D.S."/>
            <person name="Nagy L.G."/>
        </authorList>
    </citation>
    <scope>NUCLEOTIDE SEQUENCE [LARGE SCALE GENOMIC DNA]</scope>
    <source>
        <strain evidence="2 3">CBS 121175</strain>
    </source>
</reference>
<feature type="transmembrane region" description="Helical" evidence="1">
    <location>
        <begin position="75"/>
        <end position="96"/>
    </location>
</feature>
<keyword evidence="1" id="KW-1133">Transmembrane helix</keyword>
<gene>
    <name evidence="2" type="ORF">FA15DRAFT_297827</name>
</gene>
<organism evidence="2 3">
    <name type="scientific">Coprinopsis marcescibilis</name>
    <name type="common">Agaric fungus</name>
    <name type="synonym">Psathyrella marcescibilis</name>
    <dbReference type="NCBI Taxonomy" id="230819"/>
    <lineage>
        <taxon>Eukaryota</taxon>
        <taxon>Fungi</taxon>
        <taxon>Dikarya</taxon>
        <taxon>Basidiomycota</taxon>
        <taxon>Agaricomycotina</taxon>
        <taxon>Agaricomycetes</taxon>
        <taxon>Agaricomycetidae</taxon>
        <taxon>Agaricales</taxon>
        <taxon>Agaricineae</taxon>
        <taxon>Psathyrellaceae</taxon>
        <taxon>Coprinopsis</taxon>
    </lineage>
</organism>
<keyword evidence="3" id="KW-1185">Reference proteome</keyword>
<protein>
    <submittedName>
        <fullName evidence="2">Uncharacterized protein</fullName>
    </submittedName>
</protein>
<evidence type="ECO:0000313" key="3">
    <source>
        <dbReference type="Proteomes" id="UP000307440"/>
    </source>
</evidence>
<dbReference type="EMBL" id="ML210454">
    <property type="protein sequence ID" value="TFK17872.1"/>
    <property type="molecule type" value="Genomic_DNA"/>
</dbReference>
<evidence type="ECO:0000313" key="2">
    <source>
        <dbReference type="EMBL" id="TFK17872.1"/>
    </source>
</evidence>
<dbReference type="Proteomes" id="UP000307440">
    <property type="component" value="Unassembled WGS sequence"/>
</dbReference>
<sequence>MVRLCPSAHIYLNLPPLHPNHSSSSSRMHQLKVFQCGHGAHYQSFSHLPLNQPTNQPTNQPHCGRKSYPLFGPSFFRILGITSFLHSFLASVFCLFL</sequence>